<dbReference type="EMBL" id="BQNB010012459">
    <property type="protein sequence ID" value="GJT03816.1"/>
    <property type="molecule type" value="Genomic_DNA"/>
</dbReference>
<gene>
    <name evidence="1" type="ORF">Tco_0838278</name>
</gene>
<evidence type="ECO:0000313" key="2">
    <source>
        <dbReference type="Proteomes" id="UP001151760"/>
    </source>
</evidence>
<proteinExistence type="predicted"/>
<comment type="caution">
    <text evidence="1">The sequence shown here is derived from an EMBL/GenBank/DDBJ whole genome shotgun (WGS) entry which is preliminary data.</text>
</comment>
<evidence type="ECO:0000313" key="1">
    <source>
        <dbReference type="EMBL" id="GJT03816.1"/>
    </source>
</evidence>
<organism evidence="1 2">
    <name type="scientific">Tanacetum coccineum</name>
    <dbReference type="NCBI Taxonomy" id="301880"/>
    <lineage>
        <taxon>Eukaryota</taxon>
        <taxon>Viridiplantae</taxon>
        <taxon>Streptophyta</taxon>
        <taxon>Embryophyta</taxon>
        <taxon>Tracheophyta</taxon>
        <taxon>Spermatophyta</taxon>
        <taxon>Magnoliopsida</taxon>
        <taxon>eudicotyledons</taxon>
        <taxon>Gunneridae</taxon>
        <taxon>Pentapetalae</taxon>
        <taxon>asterids</taxon>
        <taxon>campanulids</taxon>
        <taxon>Asterales</taxon>
        <taxon>Asteraceae</taxon>
        <taxon>Asteroideae</taxon>
        <taxon>Anthemideae</taxon>
        <taxon>Anthemidinae</taxon>
        <taxon>Tanacetum</taxon>
    </lineage>
</organism>
<reference evidence="1" key="1">
    <citation type="journal article" date="2022" name="Int. J. Mol. Sci.">
        <title>Draft Genome of Tanacetum Coccineum: Genomic Comparison of Closely Related Tanacetum-Family Plants.</title>
        <authorList>
            <person name="Yamashiro T."/>
            <person name="Shiraishi A."/>
            <person name="Nakayama K."/>
            <person name="Satake H."/>
        </authorList>
    </citation>
    <scope>NUCLEOTIDE SEQUENCE</scope>
</reference>
<accession>A0ABQ5AMB5</accession>
<protein>
    <submittedName>
        <fullName evidence="1">Uncharacterized protein</fullName>
    </submittedName>
</protein>
<dbReference type="Proteomes" id="UP001151760">
    <property type="component" value="Unassembled WGS sequence"/>
</dbReference>
<reference evidence="1" key="2">
    <citation type="submission" date="2022-01" db="EMBL/GenBank/DDBJ databases">
        <authorList>
            <person name="Yamashiro T."/>
            <person name="Shiraishi A."/>
            <person name="Satake H."/>
            <person name="Nakayama K."/>
        </authorList>
    </citation>
    <scope>NUCLEOTIDE SEQUENCE</scope>
</reference>
<sequence length="72" mass="8025">MLAPPQSALFPILTFSPFVSYLRTSTLTSGNPWQCELVDVIDHEMSYFLFQCAPSSLRQVLHVDILGNVKPG</sequence>
<name>A0ABQ5AMB5_9ASTR</name>
<keyword evidence="2" id="KW-1185">Reference proteome</keyword>